<dbReference type="GO" id="GO:0046872">
    <property type="term" value="F:metal ion binding"/>
    <property type="evidence" value="ECO:0007669"/>
    <property type="project" value="UniProtKB-KW"/>
</dbReference>
<dbReference type="InterPro" id="IPR026533">
    <property type="entry name" value="NTPase/PRRC1"/>
</dbReference>
<dbReference type="PANTHER" id="PTHR34699">
    <property type="match status" value="1"/>
</dbReference>
<keyword evidence="7" id="KW-0546">Nucleotide metabolism</keyword>
<dbReference type="GO" id="GO:0006772">
    <property type="term" value="P:thiamine metabolic process"/>
    <property type="evidence" value="ECO:0007669"/>
    <property type="project" value="TreeGrafter"/>
</dbReference>
<evidence type="ECO:0000313" key="14">
    <source>
        <dbReference type="EMBL" id="GFR46217.1"/>
    </source>
</evidence>
<dbReference type="Gene3D" id="3.90.950.10">
    <property type="match status" value="2"/>
</dbReference>
<dbReference type="Pfam" id="PF01931">
    <property type="entry name" value="NTPase_I-T"/>
    <property type="match status" value="2"/>
</dbReference>
<name>A0AAD3DSJ0_9CHLO</name>
<accession>A0AAD3DSJ0</accession>
<dbReference type="AlphaFoldDB" id="A0AAD3DSJ0"/>
<evidence type="ECO:0000256" key="5">
    <source>
        <dbReference type="ARBA" id="ARBA00022801"/>
    </source>
</evidence>
<keyword evidence="6" id="KW-0460">Magnesium</keyword>
<comment type="cofactor">
    <cofactor evidence="1">
        <name>Mn(2+)</name>
        <dbReference type="ChEBI" id="CHEBI:29035"/>
    </cofactor>
</comment>
<feature type="region of interest" description="Disordered" evidence="12">
    <location>
        <begin position="100"/>
        <end position="172"/>
    </location>
</feature>
<keyword evidence="8" id="KW-0464">Manganese</keyword>
<dbReference type="EC" id="3.6.1.73" evidence="9"/>
<evidence type="ECO:0000256" key="6">
    <source>
        <dbReference type="ARBA" id="ARBA00022842"/>
    </source>
</evidence>
<organism evidence="14 15">
    <name type="scientific">Astrephomene gubernaculifera</name>
    <dbReference type="NCBI Taxonomy" id="47775"/>
    <lineage>
        <taxon>Eukaryota</taxon>
        <taxon>Viridiplantae</taxon>
        <taxon>Chlorophyta</taxon>
        <taxon>core chlorophytes</taxon>
        <taxon>Chlorophyceae</taxon>
        <taxon>CS clade</taxon>
        <taxon>Chlamydomonadales</taxon>
        <taxon>Astrephomenaceae</taxon>
        <taxon>Astrephomene</taxon>
    </lineage>
</organism>
<keyword evidence="15" id="KW-1185">Reference proteome</keyword>
<gene>
    <name evidence="14" type="ORF">Agub_g7760</name>
</gene>
<evidence type="ECO:0000259" key="13">
    <source>
        <dbReference type="Pfam" id="PF01931"/>
    </source>
</evidence>
<dbReference type="InterPro" id="IPR050299">
    <property type="entry name" value="YjjX_NTPase"/>
</dbReference>
<evidence type="ECO:0000313" key="15">
    <source>
        <dbReference type="Proteomes" id="UP001054857"/>
    </source>
</evidence>
<dbReference type="GO" id="GO:0009117">
    <property type="term" value="P:nucleotide metabolic process"/>
    <property type="evidence" value="ECO:0007669"/>
    <property type="project" value="UniProtKB-KW"/>
</dbReference>
<reference evidence="14 15" key="1">
    <citation type="journal article" date="2021" name="Sci. Rep.">
        <title>Genome sequencing of the multicellular alga Astrephomene provides insights into convergent evolution of germ-soma differentiation.</title>
        <authorList>
            <person name="Yamashita S."/>
            <person name="Yamamoto K."/>
            <person name="Matsuzaki R."/>
            <person name="Suzuki S."/>
            <person name="Yamaguchi H."/>
            <person name="Hirooka S."/>
            <person name="Minakuchi Y."/>
            <person name="Miyagishima S."/>
            <person name="Kawachi M."/>
            <person name="Toyoda A."/>
            <person name="Nozaki H."/>
        </authorList>
    </citation>
    <scope>NUCLEOTIDE SEQUENCE [LARGE SCALE GENOMIC DNA]</scope>
    <source>
        <strain evidence="14 15">NIES-4017</strain>
    </source>
</reference>
<comment type="cofactor">
    <cofactor evidence="2">
        <name>Mg(2+)</name>
        <dbReference type="ChEBI" id="CHEBI:18420"/>
    </cofactor>
</comment>
<evidence type="ECO:0000256" key="7">
    <source>
        <dbReference type="ARBA" id="ARBA00023080"/>
    </source>
</evidence>
<evidence type="ECO:0000256" key="12">
    <source>
        <dbReference type="SAM" id="MobiDB-lite"/>
    </source>
</evidence>
<comment type="catalytic activity">
    <reaction evidence="10">
        <text>ITP + H2O = IDP + phosphate + H(+)</text>
        <dbReference type="Rhea" id="RHEA:28330"/>
        <dbReference type="ChEBI" id="CHEBI:15377"/>
        <dbReference type="ChEBI" id="CHEBI:15378"/>
        <dbReference type="ChEBI" id="CHEBI:43474"/>
        <dbReference type="ChEBI" id="CHEBI:58280"/>
        <dbReference type="ChEBI" id="CHEBI:61402"/>
        <dbReference type="EC" id="3.6.1.73"/>
    </reaction>
</comment>
<evidence type="ECO:0000256" key="8">
    <source>
        <dbReference type="ARBA" id="ARBA00023211"/>
    </source>
</evidence>
<evidence type="ECO:0000256" key="11">
    <source>
        <dbReference type="ARBA" id="ARBA00048781"/>
    </source>
</evidence>
<comment type="catalytic activity">
    <reaction evidence="11">
        <text>XTP + H2O = XDP + phosphate + H(+)</text>
        <dbReference type="Rhea" id="RHEA:28406"/>
        <dbReference type="ChEBI" id="CHEBI:15377"/>
        <dbReference type="ChEBI" id="CHEBI:15378"/>
        <dbReference type="ChEBI" id="CHEBI:43474"/>
        <dbReference type="ChEBI" id="CHEBI:59884"/>
        <dbReference type="ChEBI" id="CHEBI:61314"/>
        <dbReference type="EC" id="3.6.1.73"/>
    </reaction>
</comment>
<evidence type="ECO:0000256" key="4">
    <source>
        <dbReference type="ARBA" id="ARBA00022741"/>
    </source>
</evidence>
<feature type="compositionally biased region" description="Polar residues" evidence="12">
    <location>
        <begin position="127"/>
        <end position="149"/>
    </location>
</feature>
<proteinExistence type="predicted"/>
<dbReference type="PANTHER" id="PTHR34699:SF2">
    <property type="entry name" value="NON-CANONICAL PURINE NTP PHOSPHATASE_PRRC1 DOMAIN-CONTAINING PROTEIN"/>
    <property type="match status" value="1"/>
</dbReference>
<evidence type="ECO:0000256" key="3">
    <source>
        <dbReference type="ARBA" id="ARBA00022723"/>
    </source>
</evidence>
<evidence type="ECO:0000256" key="9">
    <source>
        <dbReference type="ARBA" id="ARBA00038901"/>
    </source>
</evidence>
<keyword evidence="4" id="KW-0547">Nucleotide-binding</keyword>
<feature type="domain" description="Non-canonical purine NTP phosphatase/PRRC1" evidence="13">
    <location>
        <begin position="39"/>
        <end position="97"/>
    </location>
</feature>
<sequence length="353" mass="36162">MSLSLSHNLRLRARAVNRSQCRVSASLSQHRSARVVLVASKNPVKVNAVRRALQSCFPALEIVVIGREASSGVPEQPFGDEETLAGARNRVASLLRDGPRSSRLLSSHTAPSHSTTSNPLSQPKAARSNNGAKEFNATSRSATNLETHQPSSSPAPSPAPSPGSPAPSANAAAAAPASGPVVAANCDLLVAIEGGVGPAEAPGQAGRLECFAWVCATDPQTGAESTTRSGSFALPQPLTDLVLGRGIELGKAVTAVFSSSKLVGKKGVGTIGMLSNGVLDRTEYYVQATVCAMLPYMQPKLYGSEYERFLGSQQCGGSRSAGNGAHEGVSEGATLLGSVQSVGNTFGNGNGCA</sequence>
<dbReference type="GO" id="GO:0103023">
    <property type="term" value="F:ITPase activity"/>
    <property type="evidence" value="ECO:0007669"/>
    <property type="project" value="UniProtKB-EC"/>
</dbReference>
<comment type="caution">
    <text evidence="14">The sequence shown here is derived from an EMBL/GenBank/DDBJ whole genome shotgun (WGS) entry which is preliminary data.</text>
</comment>
<dbReference type="SUPFAM" id="SSF52972">
    <property type="entry name" value="ITPase-like"/>
    <property type="match status" value="2"/>
</dbReference>
<keyword evidence="5" id="KW-0378">Hydrolase</keyword>
<protein>
    <recommendedName>
        <fullName evidence="9">inosine/xanthosine triphosphatase</fullName>
        <ecNumber evidence="9">3.6.1.73</ecNumber>
    </recommendedName>
</protein>
<feature type="domain" description="Non-canonical purine NTP phosphatase/PRRC1" evidence="13">
    <location>
        <begin position="183"/>
        <end position="297"/>
    </location>
</feature>
<evidence type="ECO:0000256" key="1">
    <source>
        <dbReference type="ARBA" id="ARBA00001936"/>
    </source>
</evidence>
<dbReference type="Proteomes" id="UP001054857">
    <property type="component" value="Unassembled WGS sequence"/>
</dbReference>
<feature type="compositionally biased region" description="Pro residues" evidence="12">
    <location>
        <begin position="153"/>
        <end position="165"/>
    </location>
</feature>
<evidence type="ECO:0000256" key="10">
    <source>
        <dbReference type="ARBA" id="ARBA00048174"/>
    </source>
</evidence>
<keyword evidence="3" id="KW-0479">Metal-binding</keyword>
<dbReference type="EMBL" id="BMAR01000013">
    <property type="protein sequence ID" value="GFR46217.1"/>
    <property type="molecule type" value="Genomic_DNA"/>
</dbReference>
<dbReference type="InterPro" id="IPR029001">
    <property type="entry name" value="ITPase-like_fam"/>
</dbReference>
<feature type="compositionally biased region" description="Low complexity" evidence="12">
    <location>
        <begin position="106"/>
        <end position="117"/>
    </location>
</feature>
<dbReference type="GO" id="GO:0000166">
    <property type="term" value="F:nucleotide binding"/>
    <property type="evidence" value="ECO:0007669"/>
    <property type="project" value="UniProtKB-KW"/>
</dbReference>
<evidence type="ECO:0000256" key="2">
    <source>
        <dbReference type="ARBA" id="ARBA00001946"/>
    </source>
</evidence>